<accession>A0A8S9RJ02</accession>
<feature type="non-terminal residue" evidence="3">
    <location>
        <position position="1"/>
    </location>
</feature>
<evidence type="ECO:0000256" key="1">
    <source>
        <dbReference type="SAM" id="MobiDB-lite"/>
    </source>
</evidence>
<dbReference type="Proteomes" id="UP000712600">
    <property type="component" value="Unassembled WGS sequence"/>
</dbReference>
<dbReference type="EMBL" id="QGKX02000095">
    <property type="protein sequence ID" value="KAF3572666.1"/>
    <property type="molecule type" value="Genomic_DNA"/>
</dbReference>
<evidence type="ECO:0000313" key="3">
    <source>
        <dbReference type="EMBL" id="KAF3572666.1"/>
    </source>
</evidence>
<feature type="domain" description="CSN8/PSMD8/EIF3K" evidence="2">
    <location>
        <begin position="156"/>
        <end position="269"/>
    </location>
</feature>
<dbReference type="PANTHER" id="PTHR13339">
    <property type="entry name" value="COP9 SIGNALOSOME COMPLEX SUBUNIT 8"/>
    <property type="match status" value="1"/>
</dbReference>
<dbReference type="PANTHER" id="PTHR13339:SF1">
    <property type="entry name" value="COP9 SIGNALOSOME COMPLEX SUBUNIT 8"/>
    <property type="match status" value="1"/>
</dbReference>
<dbReference type="InterPro" id="IPR033464">
    <property type="entry name" value="CSN8_PSD8_EIF3K"/>
</dbReference>
<dbReference type="GO" id="GO:0000338">
    <property type="term" value="P:protein deneddylation"/>
    <property type="evidence" value="ECO:0007669"/>
    <property type="project" value="InterPro"/>
</dbReference>
<feature type="region of interest" description="Disordered" evidence="1">
    <location>
        <begin position="343"/>
        <end position="380"/>
    </location>
</feature>
<protein>
    <recommendedName>
        <fullName evidence="2">CSN8/PSMD8/EIF3K domain-containing protein</fullName>
    </recommendedName>
</protein>
<dbReference type="GO" id="GO:0010387">
    <property type="term" value="P:COP9 signalosome assembly"/>
    <property type="evidence" value="ECO:0007669"/>
    <property type="project" value="InterPro"/>
</dbReference>
<name>A0A8S9RJ02_BRACR</name>
<sequence>MRIKIEKPNDIEHVEPYISFDISDDLCKLVMIHVFLQEGVHECQLVWFLLLLLNQDHDPTQPELVYANRIFYTHAMDHDPTQPELVYANRIFYTHAMWVCEELAIVPPWQISKSKPVMDLSPVTDALAVKSFDKIADICDILMLQVAAEGISFQDDWPYAIHLLGYFYLDDCDSARFLWKTIPTSVKESKPEVAAAWRIGQKLWTRDYAGVYEAIRGFDWIQDAKDMVAAFSDVYTKRMFQLLLSAYSTVTIRDLALFLGMTEDDATTSRLTKSTRIPKYPSNRNGTLQDGKRGSAEIKTLEVQLWEEHPRNNSKTVSKFYWDDHEVPDRDREINPDTAWKELEQESSNQLDEFGEDELIESSTGELDELAHGDKGATDR</sequence>
<dbReference type="GO" id="GO:0008180">
    <property type="term" value="C:COP9 signalosome"/>
    <property type="evidence" value="ECO:0007669"/>
    <property type="project" value="InterPro"/>
</dbReference>
<dbReference type="InterPro" id="IPR033205">
    <property type="entry name" value="COP9_CSN8"/>
</dbReference>
<proteinExistence type="predicted"/>
<dbReference type="Pfam" id="PF10075">
    <property type="entry name" value="CSN8_PSD8_EIF3K"/>
    <property type="match status" value="1"/>
</dbReference>
<reference evidence="3" key="1">
    <citation type="submission" date="2019-12" db="EMBL/GenBank/DDBJ databases">
        <title>Genome sequencing and annotation of Brassica cretica.</title>
        <authorList>
            <person name="Studholme D.J."/>
            <person name="Sarris P."/>
        </authorList>
    </citation>
    <scope>NUCLEOTIDE SEQUENCE</scope>
    <source>
        <strain evidence="3">PFS-109/04</strain>
        <tissue evidence="3">Leaf</tissue>
    </source>
</reference>
<feature type="region of interest" description="Disordered" evidence="1">
    <location>
        <begin position="270"/>
        <end position="292"/>
    </location>
</feature>
<comment type="caution">
    <text evidence="3">The sequence shown here is derived from an EMBL/GenBank/DDBJ whole genome shotgun (WGS) entry which is preliminary data.</text>
</comment>
<evidence type="ECO:0000259" key="2">
    <source>
        <dbReference type="Pfam" id="PF10075"/>
    </source>
</evidence>
<organism evidence="3 4">
    <name type="scientific">Brassica cretica</name>
    <name type="common">Mustard</name>
    <dbReference type="NCBI Taxonomy" id="69181"/>
    <lineage>
        <taxon>Eukaryota</taxon>
        <taxon>Viridiplantae</taxon>
        <taxon>Streptophyta</taxon>
        <taxon>Embryophyta</taxon>
        <taxon>Tracheophyta</taxon>
        <taxon>Spermatophyta</taxon>
        <taxon>Magnoliopsida</taxon>
        <taxon>eudicotyledons</taxon>
        <taxon>Gunneridae</taxon>
        <taxon>Pentapetalae</taxon>
        <taxon>rosids</taxon>
        <taxon>malvids</taxon>
        <taxon>Brassicales</taxon>
        <taxon>Brassicaceae</taxon>
        <taxon>Brassiceae</taxon>
        <taxon>Brassica</taxon>
    </lineage>
</organism>
<feature type="compositionally biased region" description="Basic and acidic residues" evidence="1">
    <location>
        <begin position="369"/>
        <end position="380"/>
    </location>
</feature>
<dbReference type="AlphaFoldDB" id="A0A8S9RJ02"/>
<gene>
    <name evidence="3" type="ORF">F2Q69_00059826</name>
</gene>
<evidence type="ECO:0000313" key="4">
    <source>
        <dbReference type="Proteomes" id="UP000712600"/>
    </source>
</evidence>